<dbReference type="InterPro" id="IPR036098">
    <property type="entry name" value="Thymidylate_synthase_ThyX_sf"/>
</dbReference>
<reference evidence="2" key="2">
    <citation type="journal article" date="2013" name="Proc. Natl. Acad. Sci. U.S.A.">
        <title>Twelve previously unknown phage genera are ubiquitous in global oceans.</title>
        <authorList>
            <person name="Holmfeldt K."/>
            <person name="Solonenko N."/>
            <person name="Shah M."/>
            <person name="Corrier K."/>
            <person name="Riemann L."/>
            <person name="Verberkmoes N.C."/>
            <person name="Sullivan M.B."/>
        </authorList>
    </citation>
    <scope>NUCLEOTIDE SEQUENCE [LARGE SCALE GENOMIC DNA]</scope>
    <source>
        <strain evidence="2">PhiST</strain>
    </source>
</reference>
<protein>
    <submittedName>
        <fullName evidence="2">Putative thymidylate synthase complementing protein</fullName>
    </submittedName>
</protein>
<dbReference type="GO" id="GO:0050797">
    <property type="term" value="F:thymidylate synthase (FAD) activity"/>
    <property type="evidence" value="ECO:0007669"/>
    <property type="project" value="InterPro"/>
</dbReference>
<dbReference type="KEGG" id="vg:15009925"/>
<evidence type="ECO:0000313" key="3">
    <source>
        <dbReference type="Proteomes" id="UP000203074"/>
    </source>
</evidence>
<dbReference type="EMBL" id="KC821604">
    <property type="protein sequence ID" value="AGO47222.1"/>
    <property type="molecule type" value="Genomic_DNA"/>
</dbReference>
<dbReference type="GeneID" id="15009925"/>
<dbReference type="Proteomes" id="UP000203074">
    <property type="component" value="Segment"/>
</dbReference>
<dbReference type="SUPFAM" id="SSF69796">
    <property type="entry name" value="Thymidylate synthase-complementing protein Thy1"/>
    <property type="match status" value="1"/>
</dbReference>
<dbReference type="Gene3D" id="3.30.1360.170">
    <property type="match status" value="1"/>
</dbReference>
<dbReference type="EMBL" id="HQ634192">
    <property type="protein sequence ID" value="AGH56726.1"/>
    <property type="molecule type" value="Genomic_DNA"/>
</dbReference>
<dbReference type="OrthoDB" id="15588at10239"/>
<dbReference type="GO" id="GO:0050660">
    <property type="term" value="F:flavin adenine dinucleotide binding"/>
    <property type="evidence" value="ECO:0007669"/>
    <property type="project" value="InterPro"/>
</dbReference>
<dbReference type="GO" id="GO:0006231">
    <property type="term" value="P:dTMP biosynthetic process"/>
    <property type="evidence" value="ECO:0007669"/>
    <property type="project" value="InterPro"/>
</dbReference>
<gene>
    <name evidence="1" type="ORF">CGPG_00027</name>
    <name evidence="2" type="ORF">PhiST_gp083</name>
</gene>
<proteinExistence type="predicted"/>
<evidence type="ECO:0000313" key="1">
    <source>
        <dbReference type="EMBL" id="AGH56726.1"/>
    </source>
</evidence>
<evidence type="ECO:0000313" key="2">
    <source>
        <dbReference type="EMBL" id="AGO47222.1"/>
    </source>
</evidence>
<keyword evidence="3" id="KW-1185">Reference proteome</keyword>
<dbReference type="RefSeq" id="YP_007673409.1">
    <property type="nucleotide sequence ID" value="NC_020842.1"/>
</dbReference>
<name>M4SPQ9_9CAUD</name>
<reference evidence="1 3" key="1">
    <citation type="submission" date="2010-11" db="EMBL/GenBank/DDBJ databases">
        <title>The Genome Sequence of Cellulophaga phage phiST.</title>
        <authorList>
            <consortium name="The Broad Institute Genome Sequencing Platform"/>
            <person name="Henn M.R."/>
            <person name="Reimann L."/>
            <person name="Holmfelt K."/>
            <person name="Levin J."/>
            <person name="Malboeuf C."/>
            <person name="Casali M."/>
            <person name="Russ C."/>
            <person name="Lennon N."/>
            <person name="Chapman S.B."/>
            <person name="Erlich R."/>
            <person name="Young S.K."/>
            <person name="Yandava C."/>
            <person name="Zeng Q."/>
            <person name="Alvarado L."/>
            <person name="Anderson S."/>
            <person name="Berlin A."/>
            <person name="Chen Z."/>
            <person name="Freedman E."/>
            <person name="Gellesch M."/>
            <person name="Goldberg J."/>
            <person name="Green L."/>
            <person name="Griggs A."/>
            <person name="Gujja S."/>
            <person name="Heilman E.R."/>
            <person name="Heiman D."/>
            <person name="Hollinger A."/>
            <person name="Howarth C."/>
            <person name="Larson L."/>
            <person name="Mehta T."/>
            <person name="Pearson M."/>
            <person name="Roberts A."/>
            <person name="Ryan E."/>
            <person name="Saif S."/>
            <person name="Shea T."/>
            <person name="Shenoy N."/>
            <person name="Sisk P."/>
            <person name="Stolte C."/>
            <person name="Sykes S."/>
            <person name="White J."/>
            <person name="Haas B."/>
            <person name="Nusbaum C."/>
            <person name="Birren B."/>
        </authorList>
    </citation>
    <scope>NUCLEOTIDE SEQUENCE [LARGE SCALE GENOMIC DNA]</scope>
    <source>
        <strain evidence="3">phiST</strain>
        <strain evidence="1">PhiST</strain>
    </source>
</reference>
<sequence>MKTISAKIIADSMNISGQRITTFVLTFPRSILAELNTHRVFSRNSASSRAIPYEVMRREAIENAFIPYAWQKAHKGMQGKQYIEDPQTITHLRYQWLKARDAAIVQADRLNELGVTKQICNRLLEPFLYHTAIVTTTELSNFFQQRLPKYKVEDNLILSSKKQIERHLVGYGFIDPNFISFLEALKINEGMGEIHIMELAEKMLDELEVSKPNQLKEGDWHIPFGEDINLTRLFNEEIKGLKNLTSYILDDFPAKIKIATARCARISYLNFLGKDDYVSDIKLHDALYADKHASPFEHCAQCMSKEDQIAQKSSGNFVGFHQYRQLIKKQFDVK</sequence>
<accession>M4SPQ9</accession>
<dbReference type="Proteomes" id="UP000014729">
    <property type="component" value="Segment"/>
</dbReference>
<organism evidence="1 3">
    <name type="scientific">Cellulophaga phage phiST</name>
    <dbReference type="NCBI Taxonomy" id="756282"/>
    <lineage>
        <taxon>Viruses</taxon>
        <taxon>Duplodnaviria</taxon>
        <taxon>Heunggongvirae</taxon>
        <taxon>Uroviricota</taxon>
        <taxon>Caudoviricetes</taxon>
        <taxon>Cbastvirus</taxon>
        <taxon>Cbastvirus ST</taxon>
    </lineage>
</organism>